<comment type="caution">
    <text evidence="17">The sequence shown here is derived from an EMBL/GenBank/DDBJ whole genome shotgun (WGS) entry which is preliminary data.</text>
</comment>
<evidence type="ECO:0000256" key="4">
    <source>
        <dbReference type="ARBA" id="ARBA00007937"/>
    </source>
</evidence>
<comment type="pathway">
    <text evidence="3">Lipid metabolism.</text>
</comment>
<accession>A0ABU7UXU5</accession>
<dbReference type="InterPro" id="IPR022284">
    <property type="entry name" value="GPAT/DHAPAT"/>
</dbReference>
<dbReference type="InterPro" id="IPR045520">
    <property type="entry name" value="GPAT/DHAPAT_C"/>
</dbReference>
<evidence type="ECO:0000256" key="1">
    <source>
        <dbReference type="ARBA" id="ARBA00004413"/>
    </source>
</evidence>
<keyword evidence="14" id="KW-0444">Lipid biosynthesis</keyword>
<evidence type="ECO:0000256" key="15">
    <source>
        <dbReference type="SAM" id="MobiDB-lite"/>
    </source>
</evidence>
<dbReference type="CDD" id="cd07993">
    <property type="entry name" value="LPLAT_DHAPAT-like"/>
    <property type="match status" value="1"/>
</dbReference>
<dbReference type="InterPro" id="IPR002123">
    <property type="entry name" value="Plipid/glycerol_acylTrfase"/>
</dbReference>
<evidence type="ECO:0000256" key="3">
    <source>
        <dbReference type="ARBA" id="ARBA00005189"/>
    </source>
</evidence>
<dbReference type="Proteomes" id="UP001356170">
    <property type="component" value="Unassembled WGS sequence"/>
</dbReference>
<organism evidence="17 18">
    <name type="scientific">Aquilutibacter rugosus</name>
    <dbReference type="NCBI Taxonomy" id="3115820"/>
    <lineage>
        <taxon>Bacteria</taxon>
        <taxon>Pseudomonadati</taxon>
        <taxon>Pseudomonadota</taxon>
        <taxon>Gammaproteobacteria</taxon>
        <taxon>Lysobacterales</taxon>
        <taxon>Lysobacteraceae</taxon>
        <taxon>Aquilutibacter</taxon>
    </lineage>
</organism>
<dbReference type="Pfam" id="PF19277">
    <property type="entry name" value="GPAT_C"/>
    <property type="match status" value="1"/>
</dbReference>
<dbReference type="InterPro" id="IPR041728">
    <property type="entry name" value="GPAT/DHAPAT_LPLAT"/>
</dbReference>
<evidence type="ECO:0000256" key="9">
    <source>
        <dbReference type="ARBA" id="ARBA00023136"/>
    </source>
</evidence>
<dbReference type="EMBL" id="JAZHBO010000001">
    <property type="protein sequence ID" value="MEF2155381.1"/>
    <property type="molecule type" value="Genomic_DNA"/>
</dbReference>
<evidence type="ECO:0000256" key="14">
    <source>
        <dbReference type="HAMAP-Rule" id="MF_00393"/>
    </source>
</evidence>
<dbReference type="Pfam" id="PF01553">
    <property type="entry name" value="Acyltransferase"/>
    <property type="match status" value="1"/>
</dbReference>
<keyword evidence="12 14" id="KW-0012">Acyltransferase</keyword>
<keyword evidence="7 14" id="KW-1003">Cell membrane</keyword>
<evidence type="ECO:0000313" key="17">
    <source>
        <dbReference type="EMBL" id="MEF2155381.1"/>
    </source>
</evidence>
<protein>
    <recommendedName>
        <fullName evidence="6 14">Glycerol-3-phosphate acyltransferase</fullName>
        <shortName evidence="14">GPAT</shortName>
        <ecNumber evidence="5 14">2.3.1.15</ecNumber>
    </recommendedName>
</protein>
<evidence type="ECO:0000259" key="16">
    <source>
        <dbReference type="SMART" id="SM00563"/>
    </source>
</evidence>
<feature type="compositionally biased region" description="Pro residues" evidence="15">
    <location>
        <begin position="63"/>
        <end position="73"/>
    </location>
</feature>
<feature type="short sequence motif" description="HXXXXD motif" evidence="14">
    <location>
        <begin position="423"/>
        <end position="428"/>
    </location>
</feature>
<evidence type="ECO:0000256" key="13">
    <source>
        <dbReference type="ARBA" id="ARBA00048427"/>
    </source>
</evidence>
<dbReference type="InterPro" id="IPR028354">
    <property type="entry name" value="GPAT_PlsB"/>
</dbReference>
<dbReference type="PANTHER" id="PTHR12563:SF17">
    <property type="entry name" value="DIHYDROXYACETONE PHOSPHATE ACYLTRANSFERASE"/>
    <property type="match status" value="1"/>
</dbReference>
<evidence type="ECO:0000256" key="7">
    <source>
        <dbReference type="ARBA" id="ARBA00022475"/>
    </source>
</evidence>
<evidence type="ECO:0000256" key="11">
    <source>
        <dbReference type="ARBA" id="ARBA00023264"/>
    </source>
</evidence>
<reference evidence="17 18" key="1">
    <citation type="submission" date="2024-01" db="EMBL/GenBank/DDBJ databases">
        <title>Novel species of the genus Luteimonas isolated from rivers.</title>
        <authorList>
            <person name="Lu H."/>
        </authorList>
    </citation>
    <scope>NUCLEOTIDE SEQUENCE [LARGE SCALE GENOMIC DNA]</scope>
    <source>
        <strain evidence="17 18">FXH3W</strain>
    </source>
</reference>
<dbReference type="HAMAP" id="MF_00393">
    <property type="entry name" value="Glyc3P_acyltrans"/>
    <property type="match status" value="1"/>
</dbReference>
<comment type="pathway">
    <text evidence="2 14">Phospholipid metabolism; CDP-diacylglycerol biosynthesis; CDP-diacylglycerol from sn-glycerol 3-phosphate: step 1/3.</text>
</comment>
<dbReference type="SUPFAM" id="SSF69593">
    <property type="entry name" value="Glycerol-3-phosphate (1)-acyltransferase"/>
    <property type="match status" value="1"/>
</dbReference>
<keyword evidence="18" id="KW-1185">Reference proteome</keyword>
<keyword evidence="14" id="KW-0443">Lipid metabolism</keyword>
<evidence type="ECO:0000256" key="12">
    <source>
        <dbReference type="ARBA" id="ARBA00023315"/>
    </source>
</evidence>
<evidence type="ECO:0000256" key="5">
    <source>
        <dbReference type="ARBA" id="ARBA00013113"/>
    </source>
</evidence>
<dbReference type="NCBIfam" id="NF003441">
    <property type="entry name" value="PRK04974.1"/>
    <property type="match status" value="1"/>
</dbReference>
<feature type="domain" description="Phospholipid/glycerol acyltransferase" evidence="16">
    <location>
        <begin position="418"/>
        <end position="545"/>
    </location>
</feature>
<keyword evidence="9 14" id="KW-0472">Membrane</keyword>
<keyword evidence="10 14" id="KW-0594">Phospholipid biosynthesis</keyword>
<dbReference type="PIRSF" id="PIRSF500064">
    <property type="entry name" value="GPAT"/>
    <property type="match status" value="1"/>
</dbReference>
<dbReference type="PIRSF" id="PIRSF000437">
    <property type="entry name" value="GPAT_DHAPAT"/>
    <property type="match status" value="1"/>
</dbReference>
<dbReference type="GO" id="GO:0004366">
    <property type="term" value="F:glycerol-3-phosphate O-acyltransferase activity"/>
    <property type="evidence" value="ECO:0007669"/>
    <property type="project" value="UniProtKB-EC"/>
</dbReference>
<evidence type="ECO:0000256" key="6">
    <source>
        <dbReference type="ARBA" id="ARBA00013432"/>
    </source>
</evidence>
<comment type="domain">
    <text evidence="14">The HXXXXD motif is essential for acyltransferase activity and may constitute the binding site for the phosphate moiety of the glycerol-3-phosphate.</text>
</comment>
<gene>
    <name evidence="14 17" type="primary">plsB</name>
    <name evidence="17" type="ORF">V3390_03925</name>
</gene>
<dbReference type="EC" id="2.3.1.15" evidence="5 14"/>
<evidence type="ECO:0000256" key="8">
    <source>
        <dbReference type="ARBA" id="ARBA00022679"/>
    </source>
</evidence>
<keyword evidence="8 14" id="KW-0808">Transferase</keyword>
<comment type="subcellular location">
    <subcellularLocation>
        <location evidence="1 14">Cell membrane</location>
        <topology evidence="1 14">Peripheral membrane protein</topology>
        <orientation evidence="1 14">Cytoplasmic side</orientation>
    </subcellularLocation>
</comment>
<proteinExistence type="inferred from homology"/>
<dbReference type="RefSeq" id="WP_331703435.1">
    <property type="nucleotide sequence ID" value="NZ_JAZHBO010000001.1"/>
</dbReference>
<keyword evidence="11 14" id="KW-1208">Phospholipid metabolism</keyword>
<comment type="similarity">
    <text evidence="4 14">Belongs to the GPAT/DAPAT family.</text>
</comment>
<evidence type="ECO:0000256" key="10">
    <source>
        <dbReference type="ARBA" id="ARBA00023209"/>
    </source>
</evidence>
<evidence type="ECO:0000256" key="2">
    <source>
        <dbReference type="ARBA" id="ARBA00004765"/>
    </source>
</evidence>
<feature type="region of interest" description="Disordered" evidence="15">
    <location>
        <begin position="1"/>
        <end position="88"/>
    </location>
</feature>
<evidence type="ECO:0000313" key="18">
    <source>
        <dbReference type="Proteomes" id="UP001356170"/>
    </source>
</evidence>
<name>A0ABU7UXU5_9GAMM</name>
<dbReference type="PANTHER" id="PTHR12563">
    <property type="entry name" value="GLYCEROL-3-PHOSPHATE ACYLTRANSFERASE"/>
    <property type="match status" value="1"/>
</dbReference>
<dbReference type="SMART" id="SM00563">
    <property type="entry name" value="PlsC"/>
    <property type="match status" value="1"/>
</dbReference>
<dbReference type="NCBIfam" id="TIGR03703">
    <property type="entry name" value="plsB"/>
    <property type="match status" value="1"/>
</dbReference>
<comment type="catalytic activity">
    <reaction evidence="13 14">
        <text>sn-glycerol 3-phosphate + an acyl-CoA = a 1-acyl-sn-glycero-3-phosphate + CoA</text>
        <dbReference type="Rhea" id="RHEA:15325"/>
        <dbReference type="ChEBI" id="CHEBI:57287"/>
        <dbReference type="ChEBI" id="CHEBI:57597"/>
        <dbReference type="ChEBI" id="CHEBI:57970"/>
        <dbReference type="ChEBI" id="CHEBI:58342"/>
        <dbReference type="EC" id="2.3.1.15"/>
    </reaction>
</comment>
<sequence length="944" mass="104784">MPTQTHLPFGDDADAPLPPKLPETLGDAMQPPAEELDVLDAAATPVVEPEPESESETELFPAPVEPQPEPEVPAEPVATAPVEPEPEPSEVPVEAAAAVVAAGATAGPPRISTRPRSWSSRLLGVLMRPFISIQVEPAELQTQLPDVRDGAVCYVLEDYGLINALILEQACESVGLPDPMRSLAGNPLGRKRAYVALSRRHAGKFQPRGPAAGKTHSGSLARLIEAHRNDPTLDVKLVPVSIFVGRAPDRNAGWFSLLFSENWALVGRFRRIMALALNGRDTLVRFSPPVRVRDLLDENLSQERTVRKLSRVLRTHFRRIREAVIGPDLSTRRMLIDQVLAAPTVRDAIEDHARREKSSLEDAWKAANSMAYEIAADYSHSLVRSARVMLRPLWNRIYRGVLVHHLDTVKQISPGKEVVYVPSHRSHMDYLLLSYLLYDNGIYPPHIVAGVNLNLPVVGTILRKGGAFFIRRSIRGSALYSAILSEYVAQLVSGGYSIECFIEGGRSRTGRLLQPKGGMISMVVRGFLRRPTRPMVFVPIYIGYEKLMEGNSYLDELSGKPKEKESIPQLLSGIPKVLRSNYGQVVVNFGEAIELDPILAQQAPDWDGKALDDEEKPEWLSRTVSLLAQRIQENVNRAADVNPINLLSLALLSTPKHAMAESDLLNQIDLYKTLLSRSPYSARVTVTPHSAAQIIEHGEEINVLRRQVHPMGDVLAVEDDSKAVLLSYFRNNTAHLFTAASWIACCFLHNRRMPLESIVRRGRSVYPFLQAELFLPWTEDEFEQQLRHTIDIMTQEGLLMPDSDGDGIIERNTGVTDEVFRLRAVGHSLQQAFERYYIALSILAKNGPGTLSAAQLEAMCHLAAQRLSLLYADTAPEFFDKSLFRTFISKMREIGLVSNDSNGKLVYDSDLEAWATDARFILGRDLRHTIEKISPGVIEEATAG</sequence>